<gene>
    <name evidence="1" type="ORF">IEQ34_026984</name>
</gene>
<dbReference type="EMBL" id="JAGFBR010000811">
    <property type="protein sequence ID" value="KAH0433658.1"/>
    <property type="molecule type" value="Genomic_DNA"/>
</dbReference>
<proteinExistence type="predicted"/>
<name>A0AAV7FIF2_DENCH</name>
<evidence type="ECO:0000313" key="2">
    <source>
        <dbReference type="Proteomes" id="UP000775213"/>
    </source>
</evidence>
<organism evidence="1 2">
    <name type="scientific">Dendrobium chrysotoxum</name>
    <name type="common">Orchid</name>
    <dbReference type="NCBI Taxonomy" id="161865"/>
    <lineage>
        <taxon>Eukaryota</taxon>
        <taxon>Viridiplantae</taxon>
        <taxon>Streptophyta</taxon>
        <taxon>Embryophyta</taxon>
        <taxon>Tracheophyta</taxon>
        <taxon>Spermatophyta</taxon>
        <taxon>Magnoliopsida</taxon>
        <taxon>Liliopsida</taxon>
        <taxon>Asparagales</taxon>
        <taxon>Orchidaceae</taxon>
        <taxon>Epidendroideae</taxon>
        <taxon>Malaxideae</taxon>
        <taxon>Dendrobiinae</taxon>
        <taxon>Dendrobium</taxon>
    </lineage>
</organism>
<accession>A0AAV7FIF2</accession>
<comment type="caution">
    <text evidence="1">The sequence shown here is derived from an EMBL/GenBank/DDBJ whole genome shotgun (WGS) entry which is preliminary data.</text>
</comment>
<dbReference type="Proteomes" id="UP000775213">
    <property type="component" value="Unassembled WGS sequence"/>
</dbReference>
<evidence type="ECO:0000313" key="1">
    <source>
        <dbReference type="EMBL" id="KAH0433658.1"/>
    </source>
</evidence>
<keyword evidence="2" id="KW-1185">Reference proteome</keyword>
<sequence>MHTVYVPLLRIKFNAKYEKSELSSIFLCAHSIFALFPFVCEYHSWSGLVPISFMCLPQHLHLHKTGYHGFDTLGGVQLVPLSEQGVAKITPIGNVKSRAKMQANNTPHHGSCSCLSNPSQVNMESAMTKTKRT</sequence>
<dbReference type="AlphaFoldDB" id="A0AAV7FIF2"/>
<reference evidence="1 2" key="1">
    <citation type="journal article" date="2021" name="Hortic Res">
        <title>Chromosome-scale assembly of the Dendrobium chrysotoxum genome enhances the understanding of orchid evolution.</title>
        <authorList>
            <person name="Zhang Y."/>
            <person name="Zhang G.Q."/>
            <person name="Zhang D."/>
            <person name="Liu X.D."/>
            <person name="Xu X.Y."/>
            <person name="Sun W.H."/>
            <person name="Yu X."/>
            <person name="Zhu X."/>
            <person name="Wang Z.W."/>
            <person name="Zhao X."/>
            <person name="Zhong W.Y."/>
            <person name="Chen H."/>
            <person name="Yin W.L."/>
            <person name="Huang T."/>
            <person name="Niu S.C."/>
            <person name="Liu Z.J."/>
        </authorList>
    </citation>
    <scope>NUCLEOTIDE SEQUENCE [LARGE SCALE GENOMIC DNA]</scope>
    <source>
        <strain evidence="1">Lindl</strain>
    </source>
</reference>
<protein>
    <submittedName>
        <fullName evidence="1">Uncharacterized protein</fullName>
    </submittedName>
</protein>